<dbReference type="SMART" id="SM00354">
    <property type="entry name" value="HTH_LACI"/>
    <property type="match status" value="1"/>
</dbReference>
<evidence type="ECO:0000256" key="1">
    <source>
        <dbReference type="ARBA" id="ARBA00023015"/>
    </source>
</evidence>
<dbReference type="Gene3D" id="1.10.260.40">
    <property type="entry name" value="lambda repressor-like DNA-binding domains"/>
    <property type="match status" value="1"/>
</dbReference>
<feature type="region of interest" description="Disordered" evidence="4">
    <location>
        <begin position="1"/>
        <end position="28"/>
    </location>
</feature>
<dbReference type="GO" id="GO:0003700">
    <property type="term" value="F:DNA-binding transcription factor activity"/>
    <property type="evidence" value="ECO:0007669"/>
    <property type="project" value="TreeGrafter"/>
</dbReference>
<comment type="caution">
    <text evidence="6">The sequence shown here is derived from an EMBL/GenBank/DDBJ whole genome shotgun (WGS) entry which is preliminary data.</text>
</comment>
<dbReference type="EMBL" id="SNAA01000012">
    <property type="protein sequence ID" value="TDL78269.1"/>
    <property type="molecule type" value="Genomic_DNA"/>
</dbReference>
<evidence type="ECO:0000313" key="7">
    <source>
        <dbReference type="Proteomes" id="UP000295701"/>
    </source>
</evidence>
<dbReference type="SUPFAM" id="SSF53822">
    <property type="entry name" value="Periplasmic binding protein-like I"/>
    <property type="match status" value="1"/>
</dbReference>
<accession>A0A4V3B984</accession>
<name>A0A4V3B984_9RHOB</name>
<evidence type="ECO:0000256" key="2">
    <source>
        <dbReference type="ARBA" id="ARBA00023125"/>
    </source>
</evidence>
<sequence>MTTRHDTDPPRPAVSARHVAEEAGVSRSAVSRTFTPGASVAPATRARVLAAAERLGYHVNHLARGLTGTSTGIVALIVSELETPFRAGVVAALTEGLQAAGKVAMVINTDGPGDGVERALRQAISYRTDAAILLSGRPDPALATLCARNGLRLVLINRDDDFPDALHIRLNDTDCGERAFAMLRDAGCRRVAVATSRSATASLRLRAEGFRDAARRAGVASDAVALGATSYAAGREIGDRLLGGQAPPDGIFCTTDLIACGVIDAARDRGGLRIPQDLRVIGFDDIPQAGWDAYRLTTFGQPIEGIVDACVAWLDQETAGPRTVELEARRVVRASCAGGGSVIPCR</sequence>
<dbReference type="InterPro" id="IPR028082">
    <property type="entry name" value="Peripla_BP_I"/>
</dbReference>
<protein>
    <submittedName>
        <fullName evidence="6">LacI family DNA-binding transcriptional regulator</fullName>
    </submittedName>
</protein>
<dbReference type="CDD" id="cd01392">
    <property type="entry name" value="HTH_LacI"/>
    <property type="match status" value="1"/>
</dbReference>
<feature type="domain" description="HTH lacI-type" evidence="5">
    <location>
        <begin position="14"/>
        <end position="68"/>
    </location>
</feature>
<evidence type="ECO:0000259" key="5">
    <source>
        <dbReference type="PROSITE" id="PS50932"/>
    </source>
</evidence>
<keyword evidence="3" id="KW-0804">Transcription</keyword>
<reference evidence="6 7" key="1">
    <citation type="submission" date="2019-03" db="EMBL/GenBank/DDBJ databases">
        <title>Primorskyibacter sp. SS33 isolated from sediments.</title>
        <authorList>
            <person name="Xunke S."/>
        </authorList>
    </citation>
    <scope>NUCLEOTIDE SEQUENCE [LARGE SCALE GENOMIC DNA]</scope>
    <source>
        <strain evidence="6 7">SS33</strain>
    </source>
</reference>
<dbReference type="RefSeq" id="WP_133397179.1">
    <property type="nucleotide sequence ID" value="NZ_SNAA01000012.1"/>
</dbReference>
<dbReference type="Gene3D" id="3.40.50.2300">
    <property type="match status" value="2"/>
</dbReference>
<dbReference type="Pfam" id="PF13377">
    <property type="entry name" value="Peripla_BP_3"/>
    <property type="match status" value="1"/>
</dbReference>
<gene>
    <name evidence="6" type="ORF">E2L08_11215</name>
</gene>
<keyword evidence="1" id="KW-0805">Transcription regulation</keyword>
<dbReference type="CDD" id="cd06278">
    <property type="entry name" value="PBP1_LacI-like"/>
    <property type="match status" value="1"/>
</dbReference>
<dbReference type="PROSITE" id="PS50932">
    <property type="entry name" value="HTH_LACI_2"/>
    <property type="match status" value="1"/>
</dbReference>
<keyword evidence="7" id="KW-1185">Reference proteome</keyword>
<evidence type="ECO:0000313" key="6">
    <source>
        <dbReference type="EMBL" id="TDL78269.1"/>
    </source>
</evidence>
<evidence type="ECO:0000256" key="3">
    <source>
        <dbReference type="ARBA" id="ARBA00023163"/>
    </source>
</evidence>
<dbReference type="AlphaFoldDB" id="A0A4V3B984"/>
<evidence type="ECO:0000256" key="4">
    <source>
        <dbReference type="SAM" id="MobiDB-lite"/>
    </source>
</evidence>
<keyword evidence="2 6" id="KW-0238">DNA-binding</keyword>
<dbReference type="PANTHER" id="PTHR30146:SF109">
    <property type="entry name" value="HTH-TYPE TRANSCRIPTIONAL REGULATOR GALS"/>
    <property type="match status" value="1"/>
</dbReference>
<dbReference type="InterPro" id="IPR010982">
    <property type="entry name" value="Lambda_DNA-bd_dom_sf"/>
</dbReference>
<dbReference type="Proteomes" id="UP000295701">
    <property type="component" value="Unassembled WGS sequence"/>
</dbReference>
<dbReference type="GO" id="GO:0000976">
    <property type="term" value="F:transcription cis-regulatory region binding"/>
    <property type="evidence" value="ECO:0007669"/>
    <property type="project" value="TreeGrafter"/>
</dbReference>
<organism evidence="6 7">
    <name type="scientific">Palleronia sediminis</name>
    <dbReference type="NCBI Taxonomy" id="2547833"/>
    <lineage>
        <taxon>Bacteria</taxon>
        <taxon>Pseudomonadati</taxon>
        <taxon>Pseudomonadota</taxon>
        <taxon>Alphaproteobacteria</taxon>
        <taxon>Rhodobacterales</taxon>
        <taxon>Roseobacteraceae</taxon>
        <taxon>Palleronia</taxon>
    </lineage>
</organism>
<dbReference type="SUPFAM" id="SSF47413">
    <property type="entry name" value="lambda repressor-like DNA-binding domains"/>
    <property type="match status" value="1"/>
</dbReference>
<dbReference type="Pfam" id="PF00356">
    <property type="entry name" value="LacI"/>
    <property type="match status" value="1"/>
</dbReference>
<dbReference type="OrthoDB" id="8433438at2"/>
<dbReference type="InterPro" id="IPR046335">
    <property type="entry name" value="LacI/GalR-like_sensor"/>
</dbReference>
<proteinExistence type="predicted"/>
<dbReference type="InterPro" id="IPR000843">
    <property type="entry name" value="HTH_LacI"/>
</dbReference>
<dbReference type="PANTHER" id="PTHR30146">
    <property type="entry name" value="LACI-RELATED TRANSCRIPTIONAL REPRESSOR"/>
    <property type="match status" value="1"/>
</dbReference>